<reference evidence="1 2" key="1">
    <citation type="submission" date="2017-01" db="EMBL/GenBank/DDBJ databases">
        <authorList>
            <person name="Cao J.-M."/>
        </authorList>
    </citation>
    <scope>NUCLEOTIDE SEQUENCE [LARGE SCALE GENOMIC DNA]</scope>
    <source>
        <strain evidence="1 2">888-76</strain>
    </source>
</reference>
<proteinExistence type="predicted"/>
<accession>A0A830ZEL2</accession>
<keyword evidence="2" id="KW-1185">Reference proteome</keyword>
<evidence type="ECO:0000313" key="2">
    <source>
        <dbReference type="Proteomes" id="UP000187148"/>
    </source>
</evidence>
<dbReference type="Proteomes" id="UP000187148">
    <property type="component" value="Chromosome"/>
</dbReference>
<evidence type="ECO:0000313" key="1">
    <source>
        <dbReference type="EMBL" id="APZ07699.1"/>
    </source>
</evidence>
<gene>
    <name evidence="1" type="ORF">BWI95_18465</name>
</gene>
<organism evidence="1 2">
    <name type="scientific">Kosakonia cowanii JCM 10956 = DSM 18146</name>
    <dbReference type="NCBI Taxonomy" id="1300165"/>
    <lineage>
        <taxon>Bacteria</taxon>
        <taxon>Pseudomonadati</taxon>
        <taxon>Pseudomonadota</taxon>
        <taxon>Gammaproteobacteria</taxon>
        <taxon>Enterobacterales</taxon>
        <taxon>Enterobacteriaceae</taxon>
        <taxon>Kosakonia</taxon>
    </lineage>
</organism>
<protein>
    <submittedName>
        <fullName evidence="1">DNA polymerase V</fullName>
    </submittedName>
</protein>
<sequence length="80" mass="9439">MMPRRDDIETAFRQAIVMEPSGRRTVTTADFVRVSLTFNWDWTPREANQWIESYISTFKDISQQEGKLRTFMMYNPDGGL</sequence>
<dbReference type="AlphaFoldDB" id="A0A830ZEL2"/>
<dbReference type="KEGG" id="kco:BWI95_18465"/>
<name>A0A830ZEL2_9ENTR</name>
<dbReference type="EMBL" id="CP019445">
    <property type="protein sequence ID" value="APZ07699.1"/>
    <property type="molecule type" value="Genomic_DNA"/>
</dbReference>